<organism evidence="2 3">
    <name type="scientific">Thelohanellus kitauei</name>
    <name type="common">Myxosporean</name>
    <dbReference type="NCBI Taxonomy" id="669202"/>
    <lineage>
        <taxon>Eukaryota</taxon>
        <taxon>Metazoa</taxon>
        <taxon>Cnidaria</taxon>
        <taxon>Myxozoa</taxon>
        <taxon>Myxosporea</taxon>
        <taxon>Bivalvulida</taxon>
        <taxon>Platysporina</taxon>
        <taxon>Myxobolidae</taxon>
        <taxon>Thelohanellus</taxon>
    </lineage>
</organism>
<comment type="caution">
    <text evidence="2">The sequence shown here is derived from an EMBL/GenBank/DDBJ whole genome shotgun (WGS) entry which is preliminary data.</text>
</comment>
<dbReference type="Proteomes" id="UP000031668">
    <property type="component" value="Unassembled WGS sequence"/>
</dbReference>
<evidence type="ECO:0000313" key="2">
    <source>
        <dbReference type="EMBL" id="KII72381.1"/>
    </source>
</evidence>
<keyword evidence="1" id="KW-0812">Transmembrane</keyword>
<dbReference type="AlphaFoldDB" id="A0A0C2MYG2"/>
<dbReference type="EMBL" id="JWZT01001256">
    <property type="protein sequence ID" value="KII72381.1"/>
    <property type="molecule type" value="Genomic_DNA"/>
</dbReference>
<accession>A0A0C2MYG2</accession>
<sequence length="155" mass="17748">MTCNVSELLDKLEIGGCYISAVHGRNQNITEIIYRSKHRFAINTTYEFSDFDIMFENYLSVDHRIIINLKNLVIEFPYTNNICRVNNEYLVTVVVNLDSTKTIYHTVCVGAKYFSEAHATAFVVIMILLVIILIFGAVKSYNIKSQARNDSHDLT</sequence>
<protein>
    <submittedName>
        <fullName evidence="2">Uncharacterized protein</fullName>
    </submittedName>
</protein>
<name>A0A0C2MYG2_THEKT</name>
<proteinExistence type="predicted"/>
<keyword evidence="1" id="KW-0472">Membrane</keyword>
<keyword evidence="1" id="KW-1133">Transmembrane helix</keyword>
<gene>
    <name evidence="2" type="ORF">RF11_14131</name>
</gene>
<keyword evidence="3" id="KW-1185">Reference proteome</keyword>
<evidence type="ECO:0000313" key="3">
    <source>
        <dbReference type="Proteomes" id="UP000031668"/>
    </source>
</evidence>
<feature type="transmembrane region" description="Helical" evidence="1">
    <location>
        <begin position="119"/>
        <end position="138"/>
    </location>
</feature>
<evidence type="ECO:0000256" key="1">
    <source>
        <dbReference type="SAM" id="Phobius"/>
    </source>
</evidence>
<reference evidence="2 3" key="1">
    <citation type="journal article" date="2014" name="Genome Biol. Evol.">
        <title>The genome of the myxosporean Thelohanellus kitauei shows adaptations to nutrient acquisition within its fish host.</title>
        <authorList>
            <person name="Yang Y."/>
            <person name="Xiong J."/>
            <person name="Zhou Z."/>
            <person name="Huo F."/>
            <person name="Miao W."/>
            <person name="Ran C."/>
            <person name="Liu Y."/>
            <person name="Zhang J."/>
            <person name="Feng J."/>
            <person name="Wang M."/>
            <person name="Wang M."/>
            <person name="Wang L."/>
            <person name="Yao B."/>
        </authorList>
    </citation>
    <scope>NUCLEOTIDE SEQUENCE [LARGE SCALE GENOMIC DNA]</scope>
    <source>
        <strain evidence="2">Wuqing</strain>
    </source>
</reference>